<protein>
    <submittedName>
        <fullName evidence="2">Uncharacterized protein</fullName>
    </submittedName>
</protein>
<dbReference type="AlphaFoldDB" id="A0AAV0AHX8"/>
<evidence type="ECO:0000313" key="3">
    <source>
        <dbReference type="Proteomes" id="UP001153365"/>
    </source>
</evidence>
<dbReference type="EMBL" id="CALTRL010000156">
    <property type="protein sequence ID" value="CAH7666802.1"/>
    <property type="molecule type" value="Genomic_DNA"/>
</dbReference>
<sequence length="190" mass="21902">MESIKQEDNRGIRADEDQEGGGFGVDDSRMREFIKNKYLFNQRKNQREEQEDESSVDDGNDDDRLSVTRTTRINTFNFIRVLNDTEVDLKFKLSYFAELIGNNLILPFINGMMLGFGEIAAREFVGYYFGLGPSRYRYRYKDNRHSEGFRSRKKSSDSNNASMSSLSLSASLIDKSAPKNLNDDRKNSDL</sequence>
<gene>
    <name evidence="2" type="ORF">PPACK8108_LOCUS1154</name>
</gene>
<organism evidence="2 3">
    <name type="scientific">Phakopsora pachyrhizi</name>
    <name type="common">Asian soybean rust disease fungus</name>
    <dbReference type="NCBI Taxonomy" id="170000"/>
    <lineage>
        <taxon>Eukaryota</taxon>
        <taxon>Fungi</taxon>
        <taxon>Dikarya</taxon>
        <taxon>Basidiomycota</taxon>
        <taxon>Pucciniomycotina</taxon>
        <taxon>Pucciniomycetes</taxon>
        <taxon>Pucciniales</taxon>
        <taxon>Phakopsoraceae</taxon>
        <taxon>Phakopsora</taxon>
    </lineage>
</organism>
<keyword evidence="3" id="KW-1185">Reference proteome</keyword>
<dbReference type="PANTHER" id="PTHR28241">
    <property type="entry name" value="MITOCHONDRIAL IMPORT PROTEIN 1"/>
    <property type="match status" value="1"/>
</dbReference>
<name>A0AAV0AHX8_PHAPC</name>
<dbReference type="Proteomes" id="UP001153365">
    <property type="component" value="Unassembled WGS sequence"/>
</dbReference>
<dbReference type="Pfam" id="PF08219">
    <property type="entry name" value="TOM13"/>
    <property type="match status" value="1"/>
</dbReference>
<dbReference type="PANTHER" id="PTHR28241:SF1">
    <property type="entry name" value="MITOCHONDRIAL IMPORT PROTEIN 1"/>
    <property type="match status" value="1"/>
</dbReference>
<dbReference type="GO" id="GO:0045040">
    <property type="term" value="P:protein insertion into mitochondrial outer membrane"/>
    <property type="evidence" value="ECO:0007669"/>
    <property type="project" value="TreeGrafter"/>
</dbReference>
<evidence type="ECO:0000256" key="1">
    <source>
        <dbReference type="SAM" id="MobiDB-lite"/>
    </source>
</evidence>
<feature type="compositionally biased region" description="Acidic residues" evidence="1">
    <location>
        <begin position="49"/>
        <end position="61"/>
    </location>
</feature>
<dbReference type="InterPro" id="IPR013262">
    <property type="entry name" value="OMP_MIM1/TOM13_mt"/>
</dbReference>
<feature type="region of interest" description="Disordered" evidence="1">
    <location>
        <begin position="1"/>
        <end position="28"/>
    </location>
</feature>
<evidence type="ECO:0000313" key="2">
    <source>
        <dbReference type="EMBL" id="CAH7666802.1"/>
    </source>
</evidence>
<reference evidence="2" key="1">
    <citation type="submission" date="2022-06" db="EMBL/GenBank/DDBJ databases">
        <authorList>
            <consortium name="SYNGENTA / RWTH Aachen University"/>
        </authorList>
    </citation>
    <scope>NUCLEOTIDE SEQUENCE</scope>
</reference>
<feature type="region of interest" description="Disordered" evidence="1">
    <location>
        <begin position="41"/>
        <end position="64"/>
    </location>
</feature>
<proteinExistence type="predicted"/>
<dbReference type="GO" id="GO:0005741">
    <property type="term" value="C:mitochondrial outer membrane"/>
    <property type="evidence" value="ECO:0007669"/>
    <property type="project" value="InterPro"/>
</dbReference>
<feature type="compositionally biased region" description="Basic and acidic residues" evidence="1">
    <location>
        <begin position="1"/>
        <end position="15"/>
    </location>
</feature>
<dbReference type="GO" id="GO:0070096">
    <property type="term" value="P:mitochondrial outer membrane translocase complex assembly"/>
    <property type="evidence" value="ECO:0007669"/>
    <property type="project" value="TreeGrafter"/>
</dbReference>
<accession>A0AAV0AHX8</accession>
<comment type="caution">
    <text evidence="2">The sequence shown here is derived from an EMBL/GenBank/DDBJ whole genome shotgun (WGS) entry which is preliminary data.</text>
</comment>